<organism evidence="2 3">
    <name type="scientific">Romanomermis culicivorax</name>
    <name type="common">Nematode worm</name>
    <dbReference type="NCBI Taxonomy" id="13658"/>
    <lineage>
        <taxon>Eukaryota</taxon>
        <taxon>Metazoa</taxon>
        <taxon>Ecdysozoa</taxon>
        <taxon>Nematoda</taxon>
        <taxon>Enoplea</taxon>
        <taxon>Dorylaimia</taxon>
        <taxon>Mermithida</taxon>
        <taxon>Mermithoidea</taxon>
        <taxon>Mermithidae</taxon>
        <taxon>Romanomermis</taxon>
    </lineage>
</organism>
<sequence length="167" mass="18706">TPSECTTRHRRQRDKQRAQEEAHKSSQPKLQQPKQQRRHHNPRLLTKQMVTVHATSLTLVMIATVETLSKVKSLAAIAVNKNAAMTYRRTVLKGSKHASPLHRDAEIQRRLEALKNPPKDVFKAPLRPRPMDVEPVTSTTTSIPPMVTSQPPMALTSGTTTTVTHTT</sequence>
<feature type="compositionally biased region" description="Low complexity" evidence="1">
    <location>
        <begin position="25"/>
        <end position="34"/>
    </location>
</feature>
<feature type="region of interest" description="Disordered" evidence="1">
    <location>
        <begin position="1"/>
        <end position="43"/>
    </location>
</feature>
<protein>
    <submittedName>
        <fullName evidence="3">Uncharacterized protein</fullName>
    </submittedName>
</protein>
<proteinExistence type="predicted"/>
<feature type="region of interest" description="Disordered" evidence="1">
    <location>
        <begin position="119"/>
        <end position="167"/>
    </location>
</feature>
<evidence type="ECO:0000313" key="2">
    <source>
        <dbReference type="Proteomes" id="UP000887565"/>
    </source>
</evidence>
<feature type="compositionally biased region" description="Polar residues" evidence="1">
    <location>
        <begin position="136"/>
        <end position="151"/>
    </location>
</feature>
<name>A0A915I5F4_ROMCU</name>
<dbReference type="WBParaSite" id="nRc.2.0.1.t08991-RA">
    <property type="protein sequence ID" value="nRc.2.0.1.t08991-RA"/>
    <property type="gene ID" value="nRc.2.0.1.g08991"/>
</dbReference>
<feature type="compositionally biased region" description="Low complexity" evidence="1">
    <location>
        <begin position="156"/>
        <end position="167"/>
    </location>
</feature>
<evidence type="ECO:0000256" key="1">
    <source>
        <dbReference type="SAM" id="MobiDB-lite"/>
    </source>
</evidence>
<feature type="compositionally biased region" description="Basic and acidic residues" evidence="1">
    <location>
        <begin position="15"/>
        <end position="24"/>
    </location>
</feature>
<accession>A0A915I5F4</accession>
<dbReference type="Proteomes" id="UP000887565">
    <property type="component" value="Unplaced"/>
</dbReference>
<dbReference type="AlphaFoldDB" id="A0A915I5F4"/>
<reference evidence="3" key="1">
    <citation type="submission" date="2022-11" db="UniProtKB">
        <authorList>
            <consortium name="WormBaseParasite"/>
        </authorList>
    </citation>
    <scope>IDENTIFICATION</scope>
</reference>
<keyword evidence="2" id="KW-1185">Reference proteome</keyword>
<evidence type="ECO:0000313" key="3">
    <source>
        <dbReference type="WBParaSite" id="nRc.2.0.1.t08991-RA"/>
    </source>
</evidence>